<reference evidence="7" key="2">
    <citation type="submission" date="2025-08" db="UniProtKB">
        <authorList>
            <consortium name="Ensembl"/>
        </authorList>
    </citation>
    <scope>IDENTIFICATION</scope>
</reference>
<dbReference type="SUPFAM" id="SSF56112">
    <property type="entry name" value="Protein kinase-like (PK-like)"/>
    <property type="match status" value="3"/>
</dbReference>
<gene>
    <name evidence="7" type="primary">LOC115571020</name>
</gene>
<dbReference type="AlphaFoldDB" id="A0A671YPN8"/>
<evidence type="ECO:0000256" key="3">
    <source>
        <dbReference type="ARBA" id="ARBA00022741"/>
    </source>
</evidence>
<keyword evidence="3" id="KW-0547">Nucleotide-binding</keyword>
<feature type="domain" description="Protein kinase" evidence="6">
    <location>
        <begin position="234"/>
        <end position="500"/>
    </location>
</feature>
<keyword evidence="2" id="KW-0808">Transferase</keyword>
<dbReference type="PROSITE" id="PS00108">
    <property type="entry name" value="PROTEIN_KINASE_ST"/>
    <property type="match status" value="1"/>
</dbReference>
<dbReference type="Gene3D" id="1.10.510.10">
    <property type="entry name" value="Transferase(Phosphotransferase) domain 1"/>
    <property type="match status" value="3"/>
</dbReference>
<evidence type="ECO:0000256" key="2">
    <source>
        <dbReference type="ARBA" id="ARBA00022679"/>
    </source>
</evidence>
<keyword evidence="4" id="KW-0418">Kinase</keyword>
<dbReference type="Proteomes" id="UP000472265">
    <property type="component" value="Chromosome 20"/>
</dbReference>
<dbReference type="InterPro" id="IPR008271">
    <property type="entry name" value="Ser/Thr_kinase_AS"/>
</dbReference>
<dbReference type="GO" id="GO:0005737">
    <property type="term" value="C:cytoplasm"/>
    <property type="evidence" value="ECO:0007669"/>
    <property type="project" value="TreeGrafter"/>
</dbReference>
<dbReference type="InterPro" id="IPR011009">
    <property type="entry name" value="Kinase-like_dom_sf"/>
</dbReference>
<dbReference type="GO" id="GO:0045944">
    <property type="term" value="P:positive regulation of transcription by RNA polymerase II"/>
    <property type="evidence" value="ECO:0007669"/>
    <property type="project" value="TreeGrafter"/>
</dbReference>
<keyword evidence="5" id="KW-0067">ATP-binding</keyword>
<dbReference type="PANTHER" id="PTHR24058">
    <property type="entry name" value="DUAL SPECIFICITY PROTEIN KINASE"/>
    <property type="match status" value="1"/>
</dbReference>
<evidence type="ECO:0000259" key="6">
    <source>
        <dbReference type="PROSITE" id="PS50011"/>
    </source>
</evidence>
<sequence length="568" mass="64168">MDLEEAVQRCQPSRDALEYKDTMAFLSLLKSCLHLDPSKRITPKEALKHPFITMTHLLNGKETPSYVVEAHQFMVVCPTYYPDEEDEDWTGPQNAYNIEAGNINQSRTFQVQKNDVLFSNSTHYLVMNFNGEGAFGKVAQCLNLSTNERVALKIHTQNEEHVIQQEVYMLEAIRALDPEKNNIVRFVESFRFNGLSCLAFEMLDKSLWDLMKESWTPLRLNEIRPVIHQLLVAFDALNSIGGAFGKVAQCLNLSTNERVALKIHTQNEEHVIQREVYMLEAIRALDPEKNNIVRFVESFRFNGLSCLAFEMLDRSLWDLMKESWTPLRLNEIRPVIHQLLVAFDALKGIGVIHTDLKPDNIMLVNHKDQPYRVKLIDFGLAAPVNMLEAGDTVQPIGYRAPEVMLGLPLSEAIDMWGVGCVMAFLCFGRNLFPGDCQYHCMATIVQMLGQPEDHLLSAGIQKEYKKTTDSIAFVSLLKSCLDLDPSKRITPKEALKHPFITMAHLVNEKDTHAYACEAHQLMAVLGQHCGSVVSTVAEQMPCCSGFSPGAPVSPTSNRKKKNECLNIQ</sequence>
<dbReference type="PANTHER" id="PTHR24058:SF53">
    <property type="entry name" value="HOMEODOMAIN-INTERACTING PROTEIN KINASE 2"/>
    <property type="match status" value="1"/>
</dbReference>
<dbReference type="GO" id="GO:0003713">
    <property type="term" value="F:transcription coactivator activity"/>
    <property type="evidence" value="ECO:0007669"/>
    <property type="project" value="TreeGrafter"/>
</dbReference>
<evidence type="ECO:0000256" key="1">
    <source>
        <dbReference type="ARBA" id="ARBA00022527"/>
    </source>
</evidence>
<proteinExistence type="predicted"/>
<dbReference type="GO" id="GO:0005524">
    <property type="term" value="F:ATP binding"/>
    <property type="evidence" value="ECO:0007669"/>
    <property type="project" value="UniProtKB-KW"/>
</dbReference>
<organism evidence="7 8">
    <name type="scientific">Sparus aurata</name>
    <name type="common">Gilthead sea bream</name>
    <dbReference type="NCBI Taxonomy" id="8175"/>
    <lineage>
        <taxon>Eukaryota</taxon>
        <taxon>Metazoa</taxon>
        <taxon>Chordata</taxon>
        <taxon>Craniata</taxon>
        <taxon>Vertebrata</taxon>
        <taxon>Euteleostomi</taxon>
        <taxon>Actinopterygii</taxon>
        <taxon>Neopterygii</taxon>
        <taxon>Teleostei</taxon>
        <taxon>Neoteleostei</taxon>
        <taxon>Acanthomorphata</taxon>
        <taxon>Eupercaria</taxon>
        <taxon>Spariformes</taxon>
        <taxon>Sparidae</taxon>
        <taxon>Sparus</taxon>
    </lineage>
</organism>
<protein>
    <recommendedName>
        <fullName evidence="6">Protein kinase domain-containing protein</fullName>
    </recommendedName>
</protein>
<dbReference type="InterPro" id="IPR000719">
    <property type="entry name" value="Prot_kinase_dom"/>
</dbReference>
<dbReference type="GO" id="GO:0007224">
    <property type="term" value="P:smoothened signaling pathway"/>
    <property type="evidence" value="ECO:0007669"/>
    <property type="project" value="TreeGrafter"/>
</dbReference>
<dbReference type="InterPro" id="IPR050494">
    <property type="entry name" value="Ser_Thr_dual-spec_kinase"/>
</dbReference>
<dbReference type="InParanoid" id="A0A671YPN8"/>
<keyword evidence="1" id="KW-0723">Serine/threonine-protein kinase</keyword>
<dbReference type="Gene3D" id="3.30.200.20">
    <property type="entry name" value="Phosphorylase Kinase, domain 1"/>
    <property type="match status" value="2"/>
</dbReference>
<dbReference type="Ensembl" id="ENSSAUT00010066318.1">
    <property type="protein sequence ID" value="ENSSAUP00010063269.1"/>
    <property type="gene ID" value="ENSSAUG00010025466.1"/>
</dbReference>
<dbReference type="Pfam" id="PF00069">
    <property type="entry name" value="Pkinase"/>
    <property type="match status" value="2"/>
</dbReference>
<evidence type="ECO:0000313" key="8">
    <source>
        <dbReference type="Proteomes" id="UP000472265"/>
    </source>
</evidence>
<dbReference type="GO" id="GO:0003714">
    <property type="term" value="F:transcription corepressor activity"/>
    <property type="evidence" value="ECO:0007669"/>
    <property type="project" value="TreeGrafter"/>
</dbReference>
<name>A0A671YPN8_SPAAU</name>
<dbReference type="GO" id="GO:0042771">
    <property type="term" value="P:intrinsic apoptotic signaling pathway in response to DNA damage by p53 class mediator"/>
    <property type="evidence" value="ECO:0007669"/>
    <property type="project" value="TreeGrafter"/>
</dbReference>
<keyword evidence="8" id="KW-1185">Reference proteome</keyword>
<reference evidence="7" key="1">
    <citation type="submission" date="2021-04" db="EMBL/GenBank/DDBJ databases">
        <authorList>
            <consortium name="Wellcome Sanger Institute Data Sharing"/>
        </authorList>
    </citation>
    <scope>NUCLEOTIDE SEQUENCE [LARGE SCALE GENOMIC DNA]</scope>
</reference>
<dbReference type="GeneTree" id="ENSGT00940000155356"/>
<dbReference type="GO" id="GO:0004713">
    <property type="term" value="F:protein tyrosine kinase activity"/>
    <property type="evidence" value="ECO:0007669"/>
    <property type="project" value="TreeGrafter"/>
</dbReference>
<accession>A0A671YPN8</accession>
<reference evidence="7" key="3">
    <citation type="submission" date="2025-09" db="UniProtKB">
        <authorList>
            <consortium name="Ensembl"/>
        </authorList>
    </citation>
    <scope>IDENTIFICATION</scope>
</reference>
<evidence type="ECO:0000313" key="7">
    <source>
        <dbReference type="Ensembl" id="ENSSAUP00010063269.1"/>
    </source>
</evidence>
<dbReference type="GO" id="GO:0004674">
    <property type="term" value="F:protein serine/threonine kinase activity"/>
    <property type="evidence" value="ECO:0007669"/>
    <property type="project" value="UniProtKB-KW"/>
</dbReference>
<dbReference type="SMART" id="SM00220">
    <property type="entry name" value="S_TKc"/>
    <property type="match status" value="1"/>
</dbReference>
<evidence type="ECO:0000256" key="5">
    <source>
        <dbReference type="ARBA" id="ARBA00022840"/>
    </source>
</evidence>
<dbReference type="GO" id="GO:0016605">
    <property type="term" value="C:PML body"/>
    <property type="evidence" value="ECO:0007669"/>
    <property type="project" value="TreeGrafter"/>
</dbReference>
<dbReference type="GO" id="GO:0046332">
    <property type="term" value="F:SMAD binding"/>
    <property type="evidence" value="ECO:0007669"/>
    <property type="project" value="TreeGrafter"/>
</dbReference>
<evidence type="ECO:0000256" key="4">
    <source>
        <dbReference type="ARBA" id="ARBA00022777"/>
    </source>
</evidence>
<dbReference type="PROSITE" id="PS50011">
    <property type="entry name" value="PROTEIN_KINASE_DOM"/>
    <property type="match status" value="1"/>
</dbReference>